<protein>
    <recommendedName>
        <fullName evidence="3">CBS domain-containing protein</fullName>
    </recommendedName>
</protein>
<organism evidence="4 5">
    <name type="scientific">Methyloprofundus sedimenti</name>
    <dbReference type="NCBI Taxonomy" id="1420851"/>
    <lineage>
        <taxon>Bacteria</taxon>
        <taxon>Pseudomonadati</taxon>
        <taxon>Pseudomonadota</taxon>
        <taxon>Gammaproteobacteria</taxon>
        <taxon>Methylococcales</taxon>
        <taxon>Methylococcaceae</taxon>
        <taxon>Methyloprofundus</taxon>
    </lineage>
</organism>
<sequence length="139" mass="15550">MKKNEAISKIMSSEVVTVHKNQKLSDVRHIICESNIQHVPVVDGKTLVGLISYTDLMKLNIVINGADERTIDAIVDQQFTIQDIMVTELIALSETDTIRQASKILAEGAFHSLPVIDKQKQLVGIVTMTDLIKYLNDQY</sequence>
<dbReference type="SMART" id="SM00116">
    <property type="entry name" value="CBS"/>
    <property type="match status" value="2"/>
</dbReference>
<gene>
    <name evidence="4" type="ORF">AU255_01465</name>
</gene>
<dbReference type="PROSITE" id="PS51371">
    <property type="entry name" value="CBS"/>
    <property type="match status" value="2"/>
</dbReference>
<dbReference type="OrthoDB" id="9794094at2"/>
<evidence type="ECO:0000259" key="3">
    <source>
        <dbReference type="PROSITE" id="PS51371"/>
    </source>
</evidence>
<dbReference type="PANTHER" id="PTHR43080:SF2">
    <property type="entry name" value="CBS DOMAIN-CONTAINING PROTEIN"/>
    <property type="match status" value="1"/>
</dbReference>
<feature type="domain" description="CBS" evidence="3">
    <location>
        <begin position="85"/>
        <end position="139"/>
    </location>
</feature>
<comment type="caution">
    <text evidence="4">The sequence shown here is derived from an EMBL/GenBank/DDBJ whole genome shotgun (WGS) entry which is preliminary data.</text>
</comment>
<evidence type="ECO:0000256" key="2">
    <source>
        <dbReference type="PROSITE-ProRule" id="PRU00703"/>
    </source>
</evidence>
<keyword evidence="1 2" id="KW-0129">CBS domain</keyword>
<keyword evidence="5" id="KW-1185">Reference proteome</keyword>
<dbReference type="STRING" id="1420851.AU255_01465"/>
<evidence type="ECO:0000313" key="4">
    <source>
        <dbReference type="EMBL" id="OQK16601.1"/>
    </source>
</evidence>
<name>A0A1V8M4W8_9GAMM</name>
<reference evidence="4 5" key="1">
    <citation type="submission" date="2015-12" db="EMBL/GenBank/DDBJ databases">
        <authorList>
            <person name="Shamseldin A."/>
            <person name="Moawad H."/>
            <person name="Abd El-Rahim W.M."/>
            <person name="Sadowsky M.J."/>
        </authorList>
    </citation>
    <scope>NUCLEOTIDE SEQUENCE [LARGE SCALE GENOMIC DNA]</scope>
    <source>
        <strain evidence="4 5">WF1</strain>
    </source>
</reference>
<dbReference type="InterPro" id="IPR046342">
    <property type="entry name" value="CBS_dom_sf"/>
</dbReference>
<dbReference type="InterPro" id="IPR000644">
    <property type="entry name" value="CBS_dom"/>
</dbReference>
<dbReference type="Gene3D" id="3.10.580.10">
    <property type="entry name" value="CBS-domain"/>
    <property type="match status" value="2"/>
</dbReference>
<dbReference type="InterPro" id="IPR051257">
    <property type="entry name" value="Diverse_CBS-Domain"/>
</dbReference>
<accession>A0A1V8M4W8</accession>
<dbReference type="Proteomes" id="UP000191980">
    <property type="component" value="Unassembled WGS sequence"/>
</dbReference>
<dbReference type="SUPFAM" id="SSF54631">
    <property type="entry name" value="CBS-domain pair"/>
    <property type="match status" value="1"/>
</dbReference>
<dbReference type="EMBL" id="LPUF01000001">
    <property type="protein sequence ID" value="OQK16601.1"/>
    <property type="molecule type" value="Genomic_DNA"/>
</dbReference>
<evidence type="ECO:0000256" key="1">
    <source>
        <dbReference type="ARBA" id="ARBA00023122"/>
    </source>
</evidence>
<dbReference type="AlphaFoldDB" id="A0A1V8M4W8"/>
<proteinExistence type="predicted"/>
<dbReference type="PANTHER" id="PTHR43080">
    <property type="entry name" value="CBS DOMAIN-CONTAINING PROTEIN CBSX3, MITOCHONDRIAL"/>
    <property type="match status" value="1"/>
</dbReference>
<dbReference type="Pfam" id="PF00571">
    <property type="entry name" value="CBS"/>
    <property type="match status" value="2"/>
</dbReference>
<feature type="domain" description="CBS" evidence="3">
    <location>
        <begin position="11"/>
        <end position="68"/>
    </location>
</feature>
<evidence type="ECO:0000313" key="5">
    <source>
        <dbReference type="Proteomes" id="UP000191980"/>
    </source>
</evidence>